<dbReference type="EMBL" id="JARAWP010000015">
    <property type="protein sequence ID" value="MDX3021227.1"/>
    <property type="molecule type" value="Genomic_DNA"/>
</dbReference>
<dbReference type="Proteomes" id="UP001282288">
    <property type="component" value="Unassembled WGS sequence"/>
</dbReference>
<reference evidence="1 3" key="1">
    <citation type="journal article" date="2023" name="Microb. Genom.">
        <title>Mesoterricola silvestris gen. nov., sp. nov., Mesoterricola sediminis sp. nov., Geothrix oryzae sp. nov., Geothrix edaphica sp. nov., Geothrix rubra sp. nov., and Geothrix limicola sp. nov., six novel members of Acidobacteriota isolated from soils.</title>
        <authorList>
            <person name="Weisberg A.J."/>
            <person name="Pearce E."/>
            <person name="Kramer C.G."/>
            <person name="Chang J.H."/>
            <person name="Clarke C.R."/>
        </authorList>
    </citation>
    <scope>NUCLEOTIDE SEQUENCE</scope>
    <source>
        <strain evidence="2 3">NB05-1H</strain>
        <strain evidence="1">NRRL_B-16521</strain>
    </source>
</reference>
<keyword evidence="3" id="KW-1185">Reference proteome</keyword>
<dbReference type="EMBL" id="JARAWC010000023">
    <property type="protein sequence ID" value="MDX2963668.1"/>
    <property type="molecule type" value="Genomic_DNA"/>
</dbReference>
<protein>
    <submittedName>
        <fullName evidence="1">DUF6415 family natural product biosynthesis protein</fullName>
    </submittedName>
</protein>
<dbReference type="Pfam" id="PF19979">
    <property type="entry name" value="DUF6415"/>
    <property type="match status" value="1"/>
</dbReference>
<evidence type="ECO:0000313" key="3">
    <source>
        <dbReference type="Proteomes" id="UP001272987"/>
    </source>
</evidence>
<dbReference type="RefSeq" id="WP_010361127.1">
    <property type="nucleotide sequence ID" value="NZ_BCMK01000031.1"/>
</dbReference>
<evidence type="ECO:0000313" key="4">
    <source>
        <dbReference type="Proteomes" id="UP001282288"/>
    </source>
</evidence>
<organism evidence="1 4">
    <name type="scientific">Streptomyces acidiscabies</name>
    <dbReference type="NCBI Taxonomy" id="42234"/>
    <lineage>
        <taxon>Bacteria</taxon>
        <taxon>Bacillati</taxon>
        <taxon>Actinomycetota</taxon>
        <taxon>Actinomycetes</taxon>
        <taxon>Kitasatosporales</taxon>
        <taxon>Streptomycetaceae</taxon>
        <taxon>Streptomyces</taxon>
    </lineage>
</organism>
<comment type="caution">
    <text evidence="1">The sequence shown here is derived from an EMBL/GenBank/DDBJ whole genome shotgun (WGS) entry which is preliminary data.</text>
</comment>
<accession>A0AAP6BFD9</accession>
<dbReference type="GeneID" id="69810820"/>
<proteinExistence type="predicted"/>
<sequence length="160" mass="16967">MTMHVYTVDRHGTVTSDRGTVFVSSEPPRAPQPLIVRPAPCACPGCRAEVKGDVGEAQSPSLPALRAEAAWVLAQETLPRHQTVTLIGTELADCLARLIPQVEQGAEPSVLAEARRSLDVPEQPGLAGEVERVRGLARSVVALGECYDAVAGVRGRGRGR</sequence>
<dbReference type="AlphaFoldDB" id="A0AAP6BFD9"/>
<evidence type="ECO:0000313" key="1">
    <source>
        <dbReference type="EMBL" id="MDX2963668.1"/>
    </source>
</evidence>
<dbReference type="InterPro" id="IPR046300">
    <property type="entry name" value="DUF6415"/>
</dbReference>
<dbReference type="Proteomes" id="UP001272987">
    <property type="component" value="Unassembled WGS sequence"/>
</dbReference>
<name>A0AAP6BFD9_9ACTN</name>
<evidence type="ECO:0000313" key="2">
    <source>
        <dbReference type="EMBL" id="MDX3021227.1"/>
    </source>
</evidence>
<gene>
    <name evidence="1" type="ORF">PV399_28680</name>
    <name evidence="2" type="ORF">PV666_25535</name>
</gene>